<reference evidence="5 6" key="1">
    <citation type="submission" date="2019-07" db="EMBL/GenBank/DDBJ databases">
        <title>Complete Genome Sequence and Methylome Analysis of Nocardia otitidis-caviarum NEB252.</title>
        <authorList>
            <person name="Fomenkov A."/>
            <person name="Anton B.P."/>
            <person name="Vincze T."/>
            <person name="Roberts R.J."/>
        </authorList>
    </citation>
    <scope>NUCLEOTIDE SEQUENCE [LARGE SCALE GENOMIC DNA]</scope>
    <source>
        <strain evidence="5 6">NEB252</strain>
    </source>
</reference>
<name>A0A516NNY9_9NOCA</name>
<dbReference type="GO" id="GO:0016887">
    <property type="term" value="F:ATP hydrolysis activity"/>
    <property type="evidence" value="ECO:0007669"/>
    <property type="project" value="InterPro"/>
</dbReference>
<dbReference type="GO" id="GO:0016491">
    <property type="term" value="F:oxidoreductase activity"/>
    <property type="evidence" value="ECO:0007669"/>
    <property type="project" value="InterPro"/>
</dbReference>
<feature type="domain" description="ABC transporter" evidence="4">
    <location>
        <begin position="4"/>
        <end position="243"/>
    </location>
</feature>
<dbReference type="InterPro" id="IPR015854">
    <property type="entry name" value="ABC_transpr_LolD-like"/>
</dbReference>
<dbReference type="Gene3D" id="3.40.50.300">
    <property type="entry name" value="P-loop containing nucleotide triphosphate hydrolases"/>
    <property type="match status" value="1"/>
</dbReference>
<dbReference type="InterPro" id="IPR009078">
    <property type="entry name" value="Ferritin-like_SF"/>
</dbReference>
<dbReference type="KEGG" id="nod:FOH10_19835"/>
<dbReference type="Pfam" id="PF04945">
    <property type="entry name" value="YHS"/>
    <property type="match status" value="1"/>
</dbReference>
<dbReference type="InterPro" id="IPR003439">
    <property type="entry name" value="ABC_transporter-like_ATP-bd"/>
</dbReference>
<dbReference type="SUPFAM" id="SSF52540">
    <property type="entry name" value="P-loop containing nucleoside triphosphate hydrolases"/>
    <property type="match status" value="1"/>
</dbReference>
<dbReference type="PROSITE" id="PS00211">
    <property type="entry name" value="ABC_TRANSPORTER_1"/>
    <property type="match status" value="1"/>
</dbReference>
<organism evidence="5 6">
    <name type="scientific">Nocardia otitidiscaviarum</name>
    <dbReference type="NCBI Taxonomy" id="1823"/>
    <lineage>
        <taxon>Bacteria</taxon>
        <taxon>Bacillati</taxon>
        <taxon>Actinomycetota</taxon>
        <taxon>Actinomycetes</taxon>
        <taxon>Mycobacteriales</taxon>
        <taxon>Nocardiaceae</taxon>
        <taxon>Nocardia</taxon>
    </lineage>
</organism>
<dbReference type="SUPFAM" id="SSF47240">
    <property type="entry name" value="Ferritin-like"/>
    <property type="match status" value="1"/>
</dbReference>
<dbReference type="GO" id="GO:0022857">
    <property type="term" value="F:transmembrane transporter activity"/>
    <property type="evidence" value="ECO:0007669"/>
    <property type="project" value="UniProtKB-ARBA"/>
</dbReference>
<dbReference type="Proteomes" id="UP000317039">
    <property type="component" value="Chromosome"/>
</dbReference>
<evidence type="ECO:0000313" key="5">
    <source>
        <dbReference type="EMBL" id="QDP80630.1"/>
    </source>
</evidence>
<dbReference type="PANTHER" id="PTHR24220:SF685">
    <property type="entry name" value="ABC TRANSPORTER RELATED"/>
    <property type="match status" value="1"/>
</dbReference>
<evidence type="ECO:0000256" key="2">
    <source>
        <dbReference type="ARBA" id="ARBA00022741"/>
    </source>
</evidence>
<dbReference type="EMBL" id="CP041695">
    <property type="protein sequence ID" value="QDP80630.1"/>
    <property type="molecule type" value="Genomic_DNA"/>
</dbReference>
<dbReference type="CDD" id="cd03255">
    <property type="entry name" value="ABC_MJ0796_LolCDE_FtsE"/>
    <property type="match status" value="1"/>
</dbReference>
<gene>
    <name evidence="5" type="ORF">FOH10_19835</name>
</gene>
<dbReference type="InterPro" id="IPR017911">
    <property type="entry name" value="MacB-like_ATP-bd"/>
</dbReference>
<keyword evidence="1" id="KW-0813">Transport</keyword>
<dbReference type="InterPro" id="IPR027417">
    <property type="entry name" value="P-loop_NTPase"/>
</dbReference>
<dbReference type="InterPro" id="IPR012348">
    <property type="entry name" value="RNR-like"/>
</dbReference>
<dbReference type="GeneID" id="80334614"/>
<keyword evidence="2" id="KW-0547">Nucleotide-binding</keyword>
<dbReference type="RefSeq" id="WP_143981867.1">
    <property type="nucleotide sequence ID" value="NZ_CP041695.1"/>
</dbReference>
<protein>
    <submittedName>
        <fullName evidence="5">ATP-binding cassette domain-containing protein</fullName>
    </submittedName>
</protein>
<dbReference type="GO" id="GO:0005886">
    <property type="term" value="C:plasma membrane"/>
    <property type="evidence" value="ECO:0007669"/>
    <property type="project" value="TreeGrafter"/>
</dbReference>
<dbReference type="Gene3D" id="1.10.620.20">
    <property type="entry name" value="Ribonucleotide Reductase, subunit A"/>
    <property type="match status" value="1"/>
</dbReference>
<evidence type="ECO:0000256" key="3">
    <source>
        <dbReference type="ARBA" id="ARBA00022840"/>
    </source>
</evidence>
<dbReference type="GO" id="GO:0005524">
    <property type="term" value="F:ATP binding"/>
    <property type="evidence" value="ECO:0007669"/>
    <property type="project" value="UniProtKB-KW"/>
</dbReference>
<dbReference type="AlphaFoldDB" id="A0A516NNY9"/>
<dbReference type="Pfam" id="PF00005">
    <property type="entry name" value="ABC_tran"/>
    <property type="match status" value="1"/>
</dbReference>
<dbReference type="InterPro" id="IPR017871">
    <property type="entry name" value="ABC_transporter-like_CS"/>
</dbReference>
<dbReference type="InterPro" id="IPR007029">
    <property type="entry name" value="YHS_dom"/>
</dbReference>
<dbReference type="SMART" id="SM00382">
    <property type="entry name" value="AAA"/>
    <property type="match status" value="1"/>
</dbReference>
<dbReference type="GO" id="GO:0098796">
    <property type="term" value="C:membrane protein complex"/>
    <property type="evidence" value="ECO:0007669"/>
    <property type="project" value="UniProtKB-ARBA"/>
</dbReference>
<keyword evidence="3 5" id="KW-0067">ATP-binding</keyword>
<evidence type="ECO:0000313" key="6">
    <source>
        <dbReference type="Proteomes" id="UP000317039"/>
    </source>
</evidence>
<proteinExistence type="predicted"/>
<dbReference type="InterPro" id="IPR003593">
    <property type="entry name" value="AAA+_ATPase"/>
</dbReference>
<dbReference type="FunFam" id="3.40.50.300:FF:000032">
    <property type="entry name" value="Export ABC transporter ATP-binding protein"/>
    <property type="match status" value="1"/>
</dbReference>
<sequence length="287" mass="31099">MTVLRLDHVTKTFGRGETAVRAVDRVDLAVAVGELIVVMGPSGSGKSTLLQLMGALLSPSEGEIRIQDRPLSGLGHAELARLRLHELGFVFQSYNLLGALSALENVALPAALAGASHRTRRDRAEALLARLGLAHRSRHRPDALSGGEQQRVAIARALINDPSLLLADEPTANLDAASGYQVLHLLQEIAADERKTIVIVTHDHRITAVADRLLWLAEGQLRDRETAFVTAADPVCGMEIMVERAAGHRTAGGRTLYFCSRICLDKYDADPQRYRSAVPNDEGQGTR</sequence>
<evidence type="ECO:0000256" key="1">
    <source>
        <dbReference type="ARBA" id="ARBA00022448"/>
    </source>
</evidence>
<evidence type="ECO:0000259" key="4">
    <source>
        <dbReference type="PROSITE" id="PS50893"/>
    </source>
</evidence>
<dbReference type="PROSITE" id="PS50893">
    <property type="entry name" value="ABC_TRANSPORTER_2"/>
    <property type="match status" value="1"/>
</dbReference>
<accession>A0A516NNY9</accession>
<dbReference type="PANTHER" id="PTHR24220">
    <property type="entry name" value="IMPORT ATP-BINDING PROTEIN"/>
    <property type="match status" value="1"/>
</dbReference>